<gene>
    <name evidence="2" type="ORF">TSAR_013973</name>
</gene>
<proteinExistence type="predicted"/>
<feature type="compositionally biased region" description="Acidic residues" evidence="1">
    <location>
        <begin position="106"/>
        <end position="119"/>
    </location>
</feature>
<keyword evidence="3" id="KW-1185">Reference proteome</keyword>
<name>A0A232FDW3_9HYME</name>
<feature type="region of interest" description="Disordered" evidence="1">
    <location>
        <begin position="183"/>
        <end position="214"/>
    </location>
</feature>
<dbReference type="OrthoDB" id="7697376at2759"/>
<evidence type="ECO:0000313" key="2">
    <source>
        <dbReference type="EMBL" id="OXU28678.1"/>
    </source>
</evidence>
<accession>A0A232FDW3</accession>
<protein>
    <submittedName>
        <fullName evidence="2">Uncharacterized protein</fullName>
    </submittedName>
</protein>
<dbReference type="AlphaFoldDB" id="A0A232FDW3"/>
<feature type="region of interest" description="Disordered" evidence="1">
    <location>
        <begin position="106"/>
        <end position="127"/>
    </location>
</feature>
<organism evidence="2 3">
    <name type="scientific">Trichomalopsis sarcophagae</name>
    <dbReference type="NCBI Taxonomy" id="543379"/>
    <lineage>
        <taxon>Eukaryota</taxon>
        <taxon>Metazoa</taxon>
        <taxon>Ecdysozoa</taxon>
        <taxon>Arthropoda</taxon>
        <taxon>Hexapoda</taxon>
        <taxon>Insecta</taxon>
        <taxon>Pterygota</taxon>
        <taxon>Neoptera</taxon>
        <taxon>Endopterygota</taxon>
        <taxon>Hymenoptera</taxon>
        <taxon>Apocrita</taxon>
        <taxon>Proctotrupomorpha</taxon>
        <taxon>Chalcidoidea</taxon>
        <taxon>Pteromalidae</taxon>
        <taxon>Pteromalinae</taxon>
        <taxon>Trichomalopsis</taxon>
    </lineage>
</organism>
<reference evidence="2 3" key="1">
    <citation type="journal article" date="2017" name="Curr. Biol.">
        <title>The Evolution of Venom by Co-option of Single-Copy Genes.</title>
        <authorList>
            <person name="Martinson E.O."/>
            <person name="Mrinalini"/>
            <person name="Kelkar Y.D."/>
            <person name="Chang C.H."/>
            <person name="Werren J.H."/>
        </authorList>
    </citation>
    <scope>NUCLEOTIDE SEQUENCE [LARGE SCALE GENOMIC DNA]</scope>
    <source>
        <strain evidence="2 3">Alberta</strain>
        <tissue evidence="2">Whole body</tissue>
    </source>
</reference>
<evidence type="ECO:0000256" key="1">
    <source>
        <dbReference type="SAM" id="MobiDB-lite"/>
    </source>
</evidence>
<dbReference type="Proteomes" id="UP000215335">
    <property type="component" value="Unassembled WGS sequence"/>
</dbReference>
<evidence type="ECO:0000313" key="3">
    <source>
        <dbReference type="Proteomes" id="UP000215335"/>
    </source>
</evidence>
<sequence>MGRHPTPPHNTKRAEEQAARETAVQLALNKWEERMHKSNSRSTTWSGSVIASSAVQGINAKSAPKYAGPFRITTRLGQDVYRLENSAGEVLEKIHVVDLKRYLDGEESPTDEDLQEEATSENAQSNDRVINVDAPHKRDEVGRILILGFSPGFPQLGFDKDAESTTSSRNAVAAQLSRLPPLITFGPRREPLPTVDTPEPGATQVPDAPQEDVAPPAKEMTASQANTTEEEWASVGVHLEKVRVLKREYFKAEDEAFGDLDRFLETYGNPRQRVPTPGRTHHLRTQISDYTL</sequence>
<comment type="caution">
    <text evidence="2">The sequence shown here is derived from an EMBL/GenBank/DDBJ whole genome shotgun (WGS) entry which is preliminary data.</text>
</comment>
<dbReference type="EMBL" id="NNAY01000396">
    <property type="protein sequence ID" value="OXU28678.1"/>
    <property type="molecule type" value="Genomic_DNA"/>
</dbReference>